<dbReference type="EC" id="4.2.1.70" evidence="4"/>
<feature type="region of interest" description="Disordered" evidence="2">
    <location>
        <begin position="471"/>
        <end position="584"/>
    </location>
</feature>
<feature type="compositionally biased region" description="Basic and acidic residues" evidence="2">
    <location>
        <begin position="504"/>
        <end position="534"/>
    </location>
</feature>
<dbReference type="GO" id="GO:0004730">
    <property type="term" value="F:pseudouridylate synthase activity"/>
    <property type="evidence" value="ECO:0007669"/>
    <property type="project" value="UniProtKB-EC"/>
</dbReference>
<dbReference type="Pfam" id="PF00849">
    <property type="entry name" value="PseudoU_synth_2"/>
    <property type="match status" value="2"/>
</dbReference>
<dbReference type="Gene3D" id="3.30.2350.10">
    <property type="entry name" value="Pseudouridine synthase"/>
    <property type="match status" value="2"/>
</dbReference>
<dbReference type="VEuPathDB" id="PlasmoDB:PocGH01_07021400"/>
<proteinExistence type="predicted"/>
<evidence type="ECO:0000259" key="3">
    <source>
        <dbReference type="Pfam" id="PF00849"/>
    </source>
</evidence>
<protein>
    <submittedName>
        <fullName evidence="4">Pseudouridylate synthase, putative</fullName>
        <ecNumber evidence="4">4.2.1.70</ecNumber>
    </submittedName>
</protein>
<accession>A0A1D3U7Q2</accession>
<dbReference type="InterPro" id="IPR050188">
    <property type="entry name" value="RluA_PseudoU_synthase"/>
</dbReference>
<name>A0A1D3U7Q2_PLAOA</name>
<dbReference type="GO" id="GO:0003723">
    <property type="term" value="F:RNA binding"/>
    <property type="evidence" value="ECO:0007669"/>
    <property type="project" value="UniProtKB-KW"/>
</dbReference>
<keyword evidence="4" id="KW-0456">Lyase</keyword>
<evidence type="ECO:0000313" key="4">
    <source>
        <dbReference type="EMBL" id="SCQ16128.1"/>
    </source>
</evidence>
<dbReference type="EMBL" id="LT594588">
    <property type="protein sequence ID" value="SCQ16128.1"/>
    <property type="molecule type" value="Genomic_DNA"/>
</dbReference>
<keyword evidence="5" id="KW-1185">Reference proteome</keyword>
<sequence>MKIVIPNTSGLNVVDNNFEPKYFSKNKLRFVTPYVYTYKLFSKKRWMGKKIADVLTSEFCAYDLSYFLESIRKGYIKVNSKTVNSDYIIKSNDFIEHKLLLFEKPVICNKVLILYEDDNFICVYKDASIPTHPVGSYQYNSLLRILQNYISSSVKGVITREHNAEGENEQDGEGKGKQDGEGKGKQDEEGNGEQDGEGKIEHDVIRINFNFKKANFPPVYQETPQGVNNLEGTSKIWSQKVEMRNIAYGGRVGETAESGVDEMGKLGNADIEVGVPGNADIEVDEPGSADIEVGVPGNADIEVGVPGNADIEVDEPGSADIEVGVPGNADIEVGVPGNADIEVDEPGSADIEVGVPGNADIEVGVPGNADIEVDEPGSADIEVGVPGNADIEVGVPGNADIEVDEPGSADIEVGVPGNADIEVGVPGNADIEVDEPGSADIEVGEPVITFAEVDNRKKRKKNQNYLNELDKNKAKMVRNSSGDDVKEGGTIPENVTETIDEGDRESTLRERLPQSHTCDENLPRDPKLNKRNEKSSCGQGDGKIHGREETAHMYGKKIRRAKNNEKDSNKNEDYNNGKDDEGDRGNSYIYTLHRLDKLTSGIVLFGKNKRFSTFFSQNISNNKIRKSYITRVEGDFRTLIKKLQSEGKILQPSGEVASCTATLSAGTPSIDNADELIARFCCGSREGDCPQFNDVHCFKNDIFLCENEYGKSDHHLTNTFMTNLVSIIRKNKKHLNDLFDIGKFGIEEKDFDVDGCLEKKSFPKGCDNFDEYYKYYVIDFGYMYCENKKLLKYVFTKYTKSNYRIANEYTLKPSVTRFMFLSYNSSLNESLVLCQPITGRTHQIRAHLKSLSFPISNDAQYNKMFEEEYMNKSRYVYFDDCVGIKCGDKDGTRGAEDGTCGAEDGTCGAEDGTCGDKDGTCGDKDGTCSDKDGKCGDKDGTRGDKDGTRGDKDGTRGDKDGTRGSEDRKNNNVDYLKGGQSEEKTKNRDISEKYSYFPLIPFLNTSFNWLYDENINLNDTYTEEVLNNYFFKKISNITYHSSGIFLHSFRYTWEGIFDVFTLLPKWCHSFYLPKNIIAFLLYGSLS</sequence>
<reference evidence="4 5" key="1">
    <citation type="submission" date="2016-06" db="EMBL/GenBank/DDBJ databases">
        <authorList>
            <consortium name="Pathogen Informatics"/>
        </authorList>
    </citation>
    <scope>NUCLEOTIDE SEQUENCE [LARGE SCALE GENOMIC DNA]</scope>
    <source>
        <strain evidence="4">PocGH01</strain>
    </source>
</reference>
<feature type="compositionally biased region" description="Basic and acidic residues" evidence="2">
    <location>
        <begin position="562"/>
        <end position="584"/>
    </location>
</feature>
<feature type="compositionally biased region" description="Basic and acidic residues" evidence="2">
    <location>
        <begin position="172"/>
        <end position="188"/>
    </location>
</feature>
<dbReference type="InterPro" id="IPR006224">
    <property type="entry name" value="PsdUridine_synth_RluA-like_CS"/>
</dbReference>
<evidence type="ECO:0000256" key="2">
    <source>
        <dbReference type="SAM" id="MobiDB-lite"/>
    </source>
</evidence>
<feature type="region of interest" description="Disordered" evidence="2">
    <location>
        <begin position="939"/>
        <end position="986"/>
    </location>
</feature>
<dbReference type="PROSITE" id="PS01129">
    <property type="entry name" value="PSI_RLU"/>
    <property type="match status" value="1"/>
</dbReference>
<dbReference type="OrthoDB" id="424794at2759"/>
<feature type="compositionally biased region" description="Basic and acidic residues" evidence="2">
    <location>
        <begin position="939"/>
        <end position="971"/>
    </location>
</feature>
<keyword evidence="1" id="KW-0694">RNA-binding</keyword>
<dbReference type="InterPro" id="IPR006145">
    <property type="entry name" value="PsdUridine_synth_RsuA/RluA"/>
</dbReference>
<dbReference type="GO" id="GO:0009982">
    <property type="term" value="F:pseudouridine synthase activity"/>
    <property type="evidence" value="ECO:0007669"/>
    <property type="project" value="InterPro"/>
</dbReference>
<dbReference type="AlphaFoldDB" id="A0A1D3U7Q2"/>
<feature type="domain" description="Pseudouridine synthase RsuA/RluA-like" evidence="3">
    <location>
        <begin position="788"/>
        <end position="849"/>
    </location>
</feature>
<dbReference type="PROSITE" id="PS50889">
    <property type="entry name" value="S4"/>
    <property type="match status" value="1"/>
</dbReference>
<dbReference type="Proteomes" id="UP000242942">
    <property type="component" value="Chromosome 7"/>
</dbReference>
<gene>
    <name evidence="4" type="primary">PocGH01_07021400</name>
    <name evidence="4" type="ORF">POCGH01_07021400</name>
</gene>
<dbReference type="GO" id="GO:0000455">
    <property type="term" value="P:enzyme-directed rRNA pseudouridine synthesis"/>
    <property type="evidence" value="ECO:0007669"/>
    <property type="project" value="TreeGrafter"/>
</dbReference>
<feature type="compositionally biased region" description="Basic and acidic residues" evidence="2">
    <location>
        <begin position="542"/>
        <end position="551"/>
    </location>
</feature>
<evidence type="ECO:0000256" key="1">
    <source>
        <dbReference type="PROSITE-ProRule" id="PRU00182"/>
    </source>
</evidence>
<evidence type="ECO:0000313" key="5">
    <source>
        <dbReference type="Proteomes" id="UP000242942"/>
    </source>
</evidence>
<dbReference type="PANTHER" id="PTHR21600:SF40">
    <property type="entry name" value="PSEUDOURIDYLATE SYNTHASE RPUSD2"/>
    <property type="match status" value="1"/>
</dbReference>
<dbReference type="SUPFAM" id="SSF55120">
    <property type="entry name" value="Pseudouridine synthase"/>
    <property type="match status" value="3"/>
</dbReference>
<feature type="domain" description="Pseudouridine synthase RsuA/RluA-like" evidence="3">
    <location>
        <begin position="568"/>
        <end position="642"/>
    </location>
</feature>
<dbReference type="VEuPathDB" id="PlasmoDB:POWCR01_070016100"/>
<organism evidence="4 5">
    <name type="scientific">Plasmodium ovale</name>
    <name type="common">malaria parasite P. ovale</name>
    <dbReference type="NCBI Taxonomy" id="36330"/>
    <lineage>
        <taxon>Eukaryota</taxon>
        <taxon>Sar</taxon>
        <taxon>Alveolata</taxon>
        <taxon>Apicomplexa</taxon>
        <taxon>Aconoidasida</taxon>
        <taxon>Haemosporida</taxon>
        <taxon>Plasmodiidae</taxon>
        <taxon>Plasmodium</taxon>
        <taxon>Plasmodium (Plasmodium)</taxon>
    </lineage>
</organism>
<dbReference type="InterPro" id="IPR020103">
    <property type="entry name" value="PsdUridine_synth_cat_dom_sf"/>
</dbReference>
<feature type="region of interest" description="Disordered" evidence="2">
    <location>
        <begin position="163"/>
        <end position="199"/>
    </location>
</feature>
<dbReference type="PANTHER" id="PTHR21600">
    <property type="entry name" value="MITOCHONDRIAL RNA PSEUDOURIDINE SYNTHASE"/>
    <property type="match status" value="1"/>
</dbReference>
<dbReference type="Gene3D" id="2.160.20.120">
    <property type="match status" value="1"/>
</dbReference>